<feature type="domain" description="DNL-type" evidence="6">
    <location>
        <begin position="91"/>
        <end position="188"/>
    </location>
</feature>
<feature type="compositionally biased region" description="Basic and acidic residues" evidence="5">
    <location>
        <begin position="181"/>
        <end position="192"/>
    </location>
</feature>
<feature type="region of interest" description="Disordered" evidence="5">
    <location>
        <begin position="27"/>
        <end position="58"/>
    </location>
</feature>
<dbReference type="PANTHER" id="PTHR20922">
    <property type="entry name" value="DNL-TYPE ZINC FINGER PROTEIN"/>
    <property type="match status" value="1"/>
</dbReference>
<dbReference type="GO" id="GO:0050821">
    <property type="term" value="P:protein stabilization"/>
    <property type="evidence" value="ECO:0007669"/>
    <property type="project" value="TreeGrafter"/>
</dbReference>
<reference evidence="7" key="1">
    <citation type="submission" date="2025-08" db="UniProtKB">
        <authorList>
            <consortium name="Ensembl"/>
        </authorList>
    </citation>
    <scope>IDENTIFICATION</scope>
</reference>
<dbReference type="PROSITE" id="PS51501">
    <property type="entry name" value="ZF_DNL"/>
    <property type="match status" value="1"/>
</dbReference>
<dbReference type="GO" id="GO:0051087">
    <property type="term" value="F:protein-folding chaperone binding"/>
    <property type="evidence" value="ECO:0007669"/>
    <property type="project" value="TreeGrafter"/>
</dbReference>
<reference evidence="7" key="2">
    <citation type="submission" date="2025-09" db="UniProtKB">
        <authorList>
            <consortium name="Ensembl"/>
        </authorList>
    </citation>
    <scope>IDENTIFICATION</scope>
</reference>
<dbReference type="AlphaFoldDB" id="A0A9J8B2L8"/>
<dbReference type="Ensembl" id="ENSCCRT00000129189.1">
    <property type="protein sequence ID" value="ENSCCRP00000148926.1"/>
    <property type="gene ID" value="ENSCCRG00000039290.2"/>
</dbReference>
<protein>
    <submittedName>
        <fullName evidence="7">DNL-type zinc finger</fullName>
    </submittedName>
</protein>
<evidence type="ECO:0000256" key="3">
    <source>
        <dbReference type="ARBA" id="ARBA00022833"/>
    </source>
</evidence>
<evidence type="ECO:0000313" key="7">
    <source>
        <dbReference type="Ensembl" id="ENSCCRP00000148926.1"/>
    </source>
</evidence>
<dbReference type="GO" id="GO:0008270">
    <property type="term" value="F:zinc ion binding"/>
    <property type="evidence" value="ECO:0007669"/>
    <property type="project" value="UniProtKB-KW"/>
</dbReference>
<evidence type="ECO:0000259" key="6">
    <source>
        <dbReference type="PROSITE" id="PS51501"/>
    </source>
</evidence>
<dbReference type="GO" id="GO:0006457">
    <property type="term" value="P:protein folding"/>
    <property type="evidence" value="ECO:0007669"/>
    <property type="project" value="TreeGrafter"/>
</dbReference>
<organism evidence="7 8">
    <name type="scientific">Cyprinus carpio carpio</name>
    <dbReference type="NCBI Taxonomy" id="630221"/>
    <lineage>
        <taxon>Eukaryota</taxon>
        <taxon>Metazoa</taxon>
        <taxon>Chordata</taxon>
        <taxon>Craniata</taxon>
        <taxon>Vertebrata</taxon>
        <taxon>Euteleostomi</taxon>
        <taxon>Actinopterygii</taxon>
        <taxon>Neopterygii</taxon>
        <taxon>Teleostei</taxon>
        <taxon>Ostariophysi</taxon>
        <taxon>Cypriniformes</taxon>
        <taxon>Cyprinidae</taxon>
        <taxon>Cyprininae</taxon>
        <taxon>Cyprinus</taxon>
    </lineage>
</organism>
<evidence type="ECO:0000313" key="8">
    <source>
        <dbReference type="Proteomes" id="UP001108240"/>
    </source>
</evidence>
<evidence type="ECO:0000256" key="1">
    <source>
        <dbReference type="ARBA" id="ARBA00022723"/>
    </source>
</evidence>
<dbReference type="InterPro" id="IPR007853">
    <property type="entry name" value="Znf_DNL-typ"/>
</dbReference>
<dbReference type="GO" id="GO:0030150">
    <property type="term" value="P:protein import into mitochondrial matrix"/>
    <property type="evidence" value="ECO:0007669"/>
    <property type="project" value="TreeGrafter"/>
</dbReference>
<keyword evidence="1" id="KW-0479">Metal-binding</keyword>
<feature type="compositionally biased region" description="Polar residues" evidence="5">
    <location>
        <begin position="194"/>
        <end position="203"/>
    </location>
</feature>
<keyword evidence="8" id="KW-1185">Reference proteome</keyword>
<sequence length="203" mass="22446">WAGLRRVSVVIGERRLIQLAPRIPRSRGAVPKTSCSTARGTHEEAQRRAPNTSSRVSHSFLGTSVSHSGGRLSFCRSFTTSVSRTEAIGQLQSTHYHLVYTCKVCSTRSMKKISKIAYHKGVVIVTCPGCKNHHVIADNLKWFSDLEGKRNIEEILAAKGESVRRVQGDEALEIFEEESVKEVSRNNADDPKPTQLSDGSDKT</sequence>
<dbReference type="Proteomes" id="UP001108240">
    <property type="component" value="Unplaced"/>
</dbReference>
<dbReference type="GeneTree" id="ENSGT00390000008220"/>
<keyword evidence="2 4" id="KW-0863">Zinc-finger</keyword>
<proteinExistence type="predicted"/>
<keyword evidence="3" id="KW-0862">Zinc</keyword>
<dbReference type="OMA" id="QIQPTHY"/>
<dbReference type="InterPro" id="IPR024158">
    <property type="entry name" value="Mt_import_TIM15"/>
</dbReference>
<feature type="compositionally biased region" description="Polar residues" evidence="5">
    <location>
        <begin position="49"/>
        <end position="58"/>
    </location>
</feature>
<evidence type="ECO:0000256" key="4">
    <source>
        <dbReference type="PROSITE-ProRule" id="PRU00834"/>
    </source>
</evidence>
<evidence type="ECO:0000256" key="2">
    <source>
        <dbReference type="ARBA" id="ARBA00022771"/>
    </source>
</evidence>
<dbReference type="Pfam" id="PF05180">
    <property type="entry name" value="zf-DNL"/>
    <property type="match status" value="1"/>
</dbReference>
<evidence type="ECO:0000256" key="5">
    <source>
        <dbReference type="SAM" id="MobiDB-lite"/>
    </source>
</evidence>
<feature type="region of interest" description="Disordered" evidence="5">
    <location>
        <begin position="181"/>
        <end position="203"/>
    </location>
</feature>
<dbReference type="GO" id="GO:0005739">
    <property type="term" value="C:mitochondrion"/>
    <property type="evidence" value="ECO:0007669"/>
    <property type="project" value="TreeGrafter"/>
</dbReference>
<name>A0A9J8B2L8_CYPCA</name>
<dbReference type="PANTHER" id="PTHR20922:SF13">
    <property type="entry name" value="DNL-TYPE ZINC FINGER PROTEIN"/>
    <property type="match status" value="1"/>
</dbReference>
<accession>A0A9J8B2L8</accession>